<keyword evidence="1" id="KW-0732">Signal</keyword>
<evidence type="ECO:0000256" key="1">
    <source>
        <dbReference type="SAM" id="SignalP"/>
    </source>
</evidence>
<evidence type="ECO:0008006" key="4">
    <source>
        <dbReference type="Google" id="ProtNLM"/>
    </source>
</evidence>
<gene>
    <name evidence="2" type="ORF">G9Q97_00950</name>
</gene>
<sequence>MKNIMKISAIVALVIVSLTSMTPVPSNTLISSHEGKNLFFTLDSQAKSSIIKITDKTANTLFYTTVYDNNYAKKFNLEQLASGTYYFSIDNPQASVTYTLDVKGDKIAITEKEEKIATSVFKVIGDKVILTLSDEELKKVDIKITNSSEDEIFSASEKVDGSFDKVFNFEKAIKDEYTITVKDGKKTYFQHVTVG</sequence>
<dbReference type="EMBL" id="JAANYN010000001">
    <property type="protein sequence ID" value="NHE55377.1"/>
    <property type="molecule type" value="Genomic_DNA"/>
</dbReference>
<evidence type="ECO:0000313" key="2">
    <source>
        <dbReference type="EMBL" id="NHE55377.1"/>
    </source>
</evidence>
<feature type="chain" id="PRO_5046796156" description="Por secretion system C-terminal sorting domain-containing protein" evidence="1">
    <location>
        <begin position="27"/>
        <end position="195"/>
    </location>
</feature>
<dbReference type="RefSeq" id="WP_166142234.1">
    <property type="nucleotide sequence ID" value="NZ_JAANYN010000001.1"/>
</dbReference>
<dbReference type="Proteomes" id="UP000649799">
    <property type="component" value="Unassembled WGS sequence"/>
</dbReference>
<comment type="caution">
    <text evidence="2">The sequence shown here is derived from an EMBL/GenBank/DDBJ whole genome shotgun (WGS) entry which is preliminary data.</text>
</comment>
<accession>A0ABX0H1R0</accession>
<proteinExistence type="predicted"/>
<keyword evidence="3" id="KW-1185">Reference proteome</keyword>
<protein>
    <recommendedName>
        <fullName evidence="4">Por secretion system C-terminal sorting domain-containing protein</fullName>
    </recommendedName>
</protein>
<organism evidence="2 3">
    <name type="scientific">Cyclobacterium plantarum</name>
    <dbReference type="NCBI Taxonomy" id="2716263"/>
    <lineage>
        <taxon>Bacteria</taxon>
        <taxon>Pseudomonadati</taxon>
        <taxon>Bacteroidota</taxon>
        <taxon>Cytophagia</taxon>
        <taxon>Cytophagales</taxon>
        <taxon>Cyclobacteriaceae</taxon>
        <taxon>Cyclobacterium</taxon>
    </lineage>
</organism>
<feature type="signal peptide" evidence="1">
    <location>
        <begin position="1"/>
        <end position="26"/>
    </location>
</feature>
<reference evidence="2 3" key="1">
    <citation type="submission" date="2020-03" db="EMBL/GenBank/DDBJ databases">
        <title>Cyclobacterium plantarum sp. nov., a marine bacterium isolated from a coastal-marine wetland.</title>
        <authorList>
            <person name="Sanchez-Porro C."/>
            <person name="Ventosa A."/>
            <person name="Amoozegar M."/>
        </authorList>
    </citation>
    <scope>NUCLEOTIDE SEQUENCE [LARGE SCALE GENOMIC DNA]</scope>
    <source>
        <strain evidence="2 3">GBPx2</strain>
    </source>
</reference>
<name>A0ABX0H1R0_9BACT</name>
<evidence type="ECO:0000313" key="3">
    <source>
        <dbReference type="Proteomes" id="UP000649799"/>
    </source>
</evidence>